<name>A0A067EIH4_CITSI</name>
<keyword evidence="2" id="KW-1185">Reference proteome</keyword>
<dbReference type="EMBL" id="KK785073">
    <property type="protein sequence ID" value="KDO50686.1"/>
    <property type="molecule type" value="Genomic_DNA"/>
</dbReference>
<dbReference type="Proteomes" id="UP000027120">
    <property type="component" value="Unassembled WGS sequence"/>
</dbReference>
<feature type="non-terminal residue" evidence="1">
    <location>
        <position position="97"/>
    </location>
</feature>
<protein>
    <submittedName>
        <fullName evidence="1">Uncharacterized protein</fullName>
    </submittedName>
</protein>
<evidence type="ECO:0000313" key="1">
    <source>
        <dbReference type="EMBL" id="KDO50686.1"/>
    </source>
</evidence>
<dbReference type="AlphaFoldDB" id="A0A067EIH4"/>
<sequence>MTLSSTMLHRHAICLCRMTSSSTTTPPRNTVAVPTLHHLNDQVSADQLSIQIDSELSQSNFQSTKYSLLAYSCGHLHTRFGKNLKRHRCMDDNFLSK</sequence>
<reference evidence="1 2" key="1">
    <citation type="submission" date="2014-04" db="EMBL/GenBank/DDBJ databases">
        <authorList>
            <consortium name="International Citrus Genome Consortium"/>
            <person name="Gmitter F."/>
            <person name="Chen C."/>
            <person name="Farmerie W."/>
            <person name="Harkins T."/>
            <person name="Desany B."/>
            <person name="Mohiuddin M."/>
            <person name="Kodira C."/>
            <person name="Borodovsky M."/>
            <person name="Lomsadze A."/>
            <person name="Burns P."/>
            <person name="Jenkins J."/>
            <person name="Prochnik S."/>
            <person name="Shu S."/>
            <person name="Chapman J."/>
            <person name="Pitluck S."/>
            <person name="Schmutz J."/>
            <person name="Rokhsar D."/>
        </authorList>
    </citation>
    <scope>NUCLEOTIDE SEQUENCE</scope>
</reference>
<organism evidence="1 2">
    <name type="scientific">Citrus sinensis</name>
    <name type="common">Sweet orange</name>
    <name type="synonym">Citrus aurantium var. sinensis</name>
    <dbReference type="NCBI Taxonomy" id="2711"/>
    <lineage>
        <taxon>Eukaryota</taxon>
        <taxon>Viridiplantae</taxon>
        <taxon>Streptophyta</taxon>
        <taxon>Embryophyta</taxon>
        <taxon>Tracheophyta</taxon>
        <taxon>Spermatophyta</taxon>
        <taxon>Magnoliopsida</taxon>
        <taxon>eudicotyledons</taxon>
        <taxon>Gunneridae</taxon>
        <taxon>Pentapetalae</taxon>
        <taxon>rosids</taxon>
        <taxon>malvids</taxon>
        <taxon>Sapindales</taxon>
        <taxon>Rutaceae</taxon>
        <taxon>Aurantioideae</taxon>
        <taxon>Citrus</taxon>
    </lineage>
</organism>
<proteinExistence type="predicted"/>
<accession>A0A067EIH4</accession>
<gene>
    <name evidence="1" type="ORF">CISIN_1g036147mg</name>
</gene>
<evidence type="ECO:0000313" key="2">
    <source>
        <dbReference type="Proteomes" id="UP000027120"/>
    </source>
</evidence>